<dbReference type="InterPro" id="IPR001763">
    <property type="entry name" value="Rhodanese-like_dom"/>
</dbReference>
<keyword evidence="2" id="KW-1003">Cell membrane</keyword>
<proteinExistence type="inferred from homology"/>
<protein>
    <submittedName>
        <fullName evidence="10">ABC transporter permease</fullName>
    </submittedName>
</protein>
<feature type="transmembrane region" description="Helical" evidence="8">
    <location>
        <begin position="684"/>
        <end position="714"/>
    </location>
</feature>
<dbReference type="Pfam" id="PF02687">
    <property type="entry name" value="FtsX"/>
    <property type="match status" value="2"/>
</dbReference>
<feature type="region of interest" description="Disordered" evidence="7">
    <location>
        <begin position="212"/>
        <end position="231"/>
    </location>
</feature>
<dbReference type="PANTHER" id="PTHR30572:SF4">
    <property type="entry name" value="ABC TRANSPORTER PERMEASE YTRF"/>
    <property type="match status" value="1"/>
</dbReference>
<evidence type="ECO:0000313" key="10">
    <source>
        <dbReference type="EMBL" id="MDI6097444.1"/>
    </source>
</evidence>
<evidence type="ECO:0000313" key="11">
    <source>
        <dbReference type="Proteomes" id="UP001241758"/>
    </source>
</evidence>
<comment type="caution">
    <text evidence="10">The sequence shown here is derived from an EMBL/GenBank/DDBJ whole genome shotgun (WGS) entry which is preliminary data.</text>
</comment>
<keyword evidence="3 8" id="KW-0812">Transmembrane</keyword>
<feature type="transmembrane region" description="Helical" evidence="8">
    <location>
        <begin position="882"/>
        <end position="905"/>
    </location>
</feature>
<evidence type="ECO:0000256" key="1">
    <source>
        <dbReference type="ARBA" id="ARBA00004651"/>
    </source>
</evidence>
<evidence type="ECO:0000256" key="4">
    <source>
        <dbReference type="ARBA" id="ARBA00022989"/>
    </source>
</evidence>
<feature type="region of interest" description="Disordered" evidence="7">
    <location>
        <begin position="166"/>
        <end position="187"/>
    </location>
</feature>
<comment type="subcellular location">
    <subcellularLocation>
        <location evidence="1">Cell membrane</location>
        <topology evidence="1">Multi-pass membrane protein</topology>
    </subcellularLocation>
</comment>
<dbReference type="EMBL" id="JASCTH010000001">
    <property type="protein sequence ID" value="MDI6097444.1"/>
    <property type="molecule type" value="Genomic_DNA"/>
</dbReference>
<feature type="transmembrane region" description="Helical" evidence="8">
    <location>
        <begin position="720"/>
        <end position="740"/>
    </location>
</feature>
<feature type="transmembrane region" description="Helical" evidence="8">
    <location>
        <begin position="642"/>
        <end position="664"/>
    </location>
</feature>
<sequence length="950" mass="100252">MVTAQWRVRKRRSLALLSMIATAVTAFTLLTGAAVTSRLDTVGAVEANFRPAYDILVRPKGSVLPLELQRNLVQSGQLAGMRGGITTEQWRQIQDQPGVSVAAPVSMIGYVMRTVPVTVDLAGLVDPEAERQMLRVQPAWRTDSGLSRIPDGARYLYATRNRIDSPRTDVPGSAGRELIPEEVDGDGGRTKVCPGVPFIRDGEQIDPTELRGRTSVTCTGGPGSTDGSGRATAPEVTLVWSIPFLFAAVDPASEAALAGLDQAVSAGRYFQAAEQPGAGRLDQMAYPYATLPVLLADRAQTDATLELDIQRMDPAAVDALRGLRPHNDDRPLRARLDKQTGQSVDQRTIRIDVPYRDLVERMRNPTTAGTTFDGSDGWANTLWLDQFWTVGPVHAVPEGDGRKAETVTYDRKTWGTGDESGTAIAVPMEFADEAVRDDIAAHVNDTREHDVQSGVNMPDVALNAVGTFDPAKVQLGGALSAVPMDTYHQPGAAGADEASRKALGGGRLEPNANVMGLLSQPPLMLTTMEAAQKIFGPNGYRTEPPYPELDLNRAAPISMVRVRLDGAVGIDATSRERVRSIAQQIAERTGLQVDITLGSSPTAVPVRYPAGKFGRPELVLGEPWVKKGVAAVLVQAADRKSVLLSGLVLAVCALAVLNASRAAVRSRRTELGVLACVGWKRRHLVALLAGEMAAIGLAAGLVGTLLAVPLAWLFALTLSWAHLLLTIPAAVLVALVAGGWPAWRAARPDPAAAVRPAVSARATRMRAPRGVTGLALANLARTPGRTLLGAASLLIGVAALTMLLAITFAFRGAATGTLLGEAITLQARTVDYLAVSVTIVLGIVSVADVLYLNIAERAPQLALFTAVGWTDRILNRLITTEALGMGLLGGVLGAALGLAGAALFAGRVTPALLWCAGGALAVGVVIAVLAVIVPIVMLRKLPTAQLLAQE</sequence>
<comment type="similarity">
    <text evidence="6">Belongs to the ABC-4 integral membrane protein family.</text>
</comment>
<evidence type="ECO:0000256" key="5">
    <source>
        <dbReference type="ARBA" id="ARBA00023136"/>
    </source>
</evidence>
<accession>A0ABT6WCH0</accession>
<dbReference type="PROSITE" id="PS50206">
    <property type="entry name" value="RHODANESE_3"/>
    <property type="match status" value="1"/>
</dbReference>
<organism evidence="10 11">
    <name type="scientific">Actinoplanes sandaracinus</name>
    <dbReference type="NCBI Taxonomy" id="3045177"/>
    <lineage>
        <taxon>Bacteria</taxon>
        <taxon>Bacillati</taxon>
        <taxon>Actinomycetota</taxon>
        <taxon>Actinomycetes</taxon>
        <taxon>Micromonosporales</taxon>
        <taxon>Micromonosporaceae</taxon>
        <taxon>Actinoplanes</taxon>
    </lineage>
</organism>
<keyword evidence="4 8" id="KW-1133">Transmembrane helix</keyword>
<name>A0ABT6WCH0_9ACTN</name>
<feature type="transmembrane region" description="Helical" evidence="8">
    <location>
        <begin position="911"/>
        <end position="938"/>
    </location>
</feature>
<feature type="transmembrane region" description="Helical" evidence="8">
    <location>
        <begin position="830"/>
        <end position="852"/>
    </location>
</feature>
<reference evidence="10 11" key="1">
    <citation type="submission" date="2023-05" db="EMBL/GenBank/DDBJ databases">
        <title>Actinoplanes sp. NEAU-A12 genome sequencing.</title>
        <authorList>
            <person name="Wang Z.-S."/>
        </authorList>
    </citation>
    <scope>NUCLEOTIDE SEQUENCE [LARGE SCALE GENOMIC DNA]</scope>
    <source>
        <strain evidence="10 11">NEAU-A12</strain>
    </source>
</reference>
<gene>
    <name evidence="10" type="ORF">QLQ12_02375</name>
</gene>
<dbReference type="RefSeq" id="WP_282756838.1">
    <property type="nucleotide sequence ID" value="NZ_JASCTH010000001.1"/>
</dbReference>
<dbReference type="PANTHER" id="PTHR30572">
    <property type="entry name" value="MEMBRANE COMPONENT OF TRANSPORTER-RELATED"/>
    <property type="match status" value="1"/>
</dbReference>
<evidence type="ECO:0000256" key="7">
    <source>
        <dbReference type="SAM" id="MobiDB-lite"/>
    </source>
</evidence>
<evidence type="ECO:0000256" key="2">
    <source>
        <dbReference type="ARBA" id="ARBA00022475"/>
    </source>
</evidence>
<keyword evidence="5 8" id="KW-0472">Membrane</keyword>
<keyword evidence="11" id="KW-1185">Reference proteome</keyword>
<evidence type="ECO:0000256" key="8">
    <source>
        <dbReference type="SAM" id="Phobius"/>
    </source>
</evidence>
<evidence type="ECO:0000256" key="3">
    <source>
        <dbReference type="ARBA" id="ARBA00022692"/>
    </source>
</evidence>
<evidence type="ECO:0000256" key="6">
    <source>
        <dbReference type="ARBA" id="ARBA00038076"/>
    </source>
</evidence>
<dbReference type="InterPro" id="IPR050250">
    <property type="entry name" value="Macrolide_Exporter_MacB"/>
</dbReference>
<evidence type="ECO:0000259" key="9">
    <source>
        <dbReference type="PROSITE" id="PS50206"/>
    </source>
</evidence>
<dbReference type="Proteomes" id="UP001241758">
    <property type="component" value="Unassembled WGS sequence"/>
</dbReference>
<dbReference type="InterPro" id="IPR003838">
    <property type="entry name" value="ABC3_permease_C"/>
</dbReference>
<feature type="domain" description="Rhodanese" evidence="9">
    <location>
        <begin position="733"/>
        <end position="752"/>
    </location>
</feature>
<feature type="transmembrane region" description="Helical" evidence="8">
    <location>
        <begin position="787"/>
        <end position="810"/>
    </location>
</feature>